<evidence type="ECO:0000256" key="1">
    <source>
        <dbReference type="ARBA" id="ARBA00004651"/>
    </source>
</evidence>
<dbReference type="PANTHER" id="PTHR32507">
    <property type="entry name" value="NA(+)/H(+) ANTIPORTER 1"/>
    <property type="match status" value="1"/>
</dbReference>
<feature type="transmembrane region" description="Helical" evidence="9">
    <location>
        <begin position="136"/>
        <end position="157"/>
    </location>
</feature>
<keyword evidence="12" id="KW-1185">Reference proteome</keyword>
<accession>U1WSZ4</accession>
<dbReference type="Proteomes" id="UP000016511">
    <property type="component" value="Unassembled WGS sequence"/>
</dbReference>
<dbReference type="GO" id="GO:1902600">
    <property type="term" value="P:proton transmembrane transport"/>
    <property type="evidence" value="ECO:0007669"/>
    <property type="project" value="InterPro"/>
</dbReference>
<evidence type="ECO:0000256" key="7">
    <source>
        <dbReference type="ARBA" id="ARBA00023065"/>
    </source>
</evidence>
<keyword evidence="2" id="KW-0813">Transport</keyword>
<dbReference type="GO" id="GO:0015297">
    <property type="term" value="F:antiporter activity"/>
    <property type="evidence" value="ECO:0007669"/>
    <property type="project" value="UniProtKB-KW"/>
</dbReference>
<proteinExistence type="predicted"/>
<keyword evidence="5 9" id="KW-0812">Transmembrane</keyword>
<feature type="transmembrane region" description="Helical" evidence="9">
    <location>
        <begin position="14"/>
        <end position="42"/>
    </location>
</feature>
<feature type="transmembrane region" description="Helical" evidence="9">
    <location>
        <begin position="329"/>
        <end position="350"/>
    </location>
</feature>
<feature type="transmembrane region" description="Helical" evidence="9">
    <location>
        <begin position="264"/>
        <end position="283"/>
    </location>
</feature>
<sequence>MQYIPIFYFHYERLLYVVGDITIAIHHVLYLLIVIFAGGMIAGKVASKLKIPDVAVFLLLGIGIGPGLHLISEESRSFINQFILILGATLILFDGGRNIRLQSLKKVWPTISLLSVPGVIITALVTGYGAHVFLHIPLLYGFLLASIIASTDPATLIPVFKQVKIRPILRETVESESAFNDATGSILTFSVLAVVMGTSDFSIGASTLDFFKVALGGMFIGALIGFVGAYLVSHVVFGFLRDYTVIGMLVVALFSYLLGDLLHVSGFMATFVAGIIWGNSSCFRLHMEAKQREIHHFSENMTVIMRMLIFILLGSQVNFSTIMKHLWGGLLVVFVLMFVARPLTVFACTLPDRKAKWTWGEMLFMCWTRETGVIPAALSGIIVGMGVQYADAIAAVTFLAILITILLQASVTPYVARKLGVEELRKKQGTT</sequence>
<dbReference type="HOGENOM" id="CLU_005912_9_3_9"/>
<dbReference type="Pfam" id="PF00999">
    <property type="entry name" value="Na_H_Exchanger"/>
    <property type="match status" value="1"/>
</dbReference>
<keyword evidence="7" id="KW-0406">Ion transport</keyword>
<feature type="transmembrane region" description="Helical" evidence="9">
    <location>
        <begin position="78"/>
        <end position="95"/>
    </location>
</feature>
<evidence type="ECO:0000313" key="12">
    <source>
        <dbReference type="Proteomes" id="UP000016511"/>
    </source>
</evidence>
<dbReference type="Gene3D" id="1.20.1530.20">
    <property type="match status" value="1"/>
</dbReference>
<dbReference type="InterPro" id="IPR038770">
    <property type="entry name" value="Na+/solute_symporter_sf"/>
</dbReference>
<dbReference type="InterPro" id="IPR006153">
    <property type="entry name" value="Cation/H_exchanger_TM"/>
</dbReference>
<feature type="transmembrane region" description="Helical" evidence="9">
    <location>
        <begin position="54"/>
        <end position="72"/>
    </location>
</feature>
<keyword evidence="6 9" id="KW-1133">Transmembrane helix</keyword>
<gene>
    <name evidence="11" type="ORF">HMPREF0083_00164</name>
</gene>
<keyword evidence="4" id="KW-1003">Cell membrane</keyword>
<comment type="subcellular location">
    <subcellularLocation>
        <location evidence="1">Cell membrane</location>
        <topology evidence="1">Multi-pass membrane protein</topology>
    </subcellularLocation>
</comment>
<keyword evidence="8 9" id="KW-0472">Membrane</keyword>
<dbReference type="PANTHER" id="PTHR32507:SF0">
    <property type="entry name" value="NA(+)_H(+) ANTIPORTER 2-RELATED"/>
    <property type="match status" value="1"/>
</dbReference>
<feature type="transmembrane region" description="Helical" evidence="9">
    <location>
        <begin position="396"/>
        <end position="416"/>
    </location>
</feature>
<evidence type="ECO:0000313" key="11">
    <source>
        <dbReference type="EMBL" id="ERI11739.1"/>
    </source>
</evidence>
<dbReference type="EMBL" id="AWSJ01000015">
    <property type="protein sequence ID" value="ERI11739.1"/>
    <property type="molecule type" value="Genomic_DNA"/>
</dbReference>
<evidence type="ECO:0000256" key="9">
    <source>
        <dbReference type="SAM" id="Phobius"/>
    </source>
</evidence>
<comment type="caution">
    <text evidence="11">The sequence shown here is derived from an EMBL/GenBank/DDBJ whole genome shotgun (WGS) entry which is preliminary data.</text>
</comment>
<evidence type="ECO:0000256" key="6">
    <source>
        <dbReference type="ARBA" id="ARBA00022989"/>
    </source>
</evidence>
<feature type="transmembrane region" description="Helical" evidence="9">
    <location>
        <begin position="178"/>
        <end position="198"/>
    </location>
</feature>
<reference evidence="11 12" key="1">
    <citation type="submission" date="2013-08" db="EMBL/GenBank/DDBJ databases">
        <authorList>
            <person name="Weinstock G."/>
            <person name="Sodergren E."/>
            <person name="Wylie T."/>
            <person name="Fulton L."/>
            <person name="Fulton R."/>
            <person name="Fronick C."/>
            <person name="O'Laughlin M."/>
            <person name="Godfrey J."/>
            <person name="Miner T."/>
            <person name="Herter B."/>
            <person name="Appelbaum E."/>
            <person name="Cordes M."/>
            <person name="Lek S."/>
            <person name="Wollam A."/>
            <person name="Pepin K.H."/>
            <person name="Palsikar V.B."/>
            <person name="Mitreva M."/>
            <person name="Wilson R.K."/>
        </authorList>
    </citation>
    <scope>NUCLEOTIDE SEQUENCE [LARGE SCALE GENOMIC DNA]</scope>
    <source>
        <strain evidence="11 12">ATCC 12856</strain>
    </source>
</reference>
<dbReference type="STRING" id="649747.HMPREF0083_00164"/>
<evidence type="ECO:0000256" key="4">
    <source>
        <dbReference type="ARBA" id="ARBA00022475"/>
    </source>
</evidence>
<dbReference type="AlphaFoldDB" id="U1WSZ4"/>
<feature type="transmembrane region" description="Helical" evidence="9">
    <location>
        <begin position="239"/>
        <end position="258"/>
    </location>
</feature>
<evidence type="ECO:0000256" key="5">
    <source>
        <dbReference type="ARBA" id="ARBA00022692"/>
    </source>
</evidence>
<dbReference type="GO" id="GO:0005886">
    <property type="term" value="C:plasma membrane"/>
    <property type="evidence" value="ECO:0007669"/>
    <property type="project" value="UniProtKB-SubCell"/>
</dbReference>
<organism evidence="11 12">
    <name type="scientific">Aneurinibacillus aneurinilyticus ATCC 12856</name>
    <dbReference type="NCBI Taxonomy" id="649747"/>
    <lineage>
        <taxon>Bacteria</taxon>
        <taxon>Bacillati</taxon>
        <taxon>Bacillota</taxon>
        <taxon>Bacilli</taxon>
        <taxon>Bacillales</taxon>
        <taxon>Paenibacillaceae</taxon>
        <taxon>Aneurinibacillus group</taxon>
        <taxon>Aneurinibacillus</taxon>
    </lineage>
</organism>
<evidence type="ECO:0000256" key="2">
    <source>
        <dbReference type="ARBA" id="ARBA00022448"/>
    </source>
</evidence>
<keyword evidence="3" id="KW-0050">Antiport</keyword>
<feature type="domain" description="Cation/H+ exchanger transmembrane" evidence="10">
    <location>
        <begin position="40"/>
        <end position="416"/>
    </location>
</feature>
<evidence type="ECO:0000259" key="10">
    <source>
        <dbReference type="Pfam" id="PF00999"/>
    </source>
</evidence>
<evidence type="ECO:0000256" key="8">
    <source>
        <dbReference type="ARBA" id="ARBA00023136"/>
    </source>
</evidence>
<feature type="transmembrane region" description="Helical" evidence="9">
    <location>
        <begin position="303"/>
        <end position="323"/>
    </location>
</feature>
<dbReference type="PATRIC" id="fig|649747.3.peg.143"/>
<feature type="transmembrane region" description="Helical" evidence="9">
    <location>
        <begin position="371"/>
        <end position="390"/>
    </location>
</feature>
<evidence type="ECO:0000256" key="3">
    <source>
        <dbReference type="ARBA" id="ARBA00022449"/>
    </source>
</evidence>
<name>U1WSZ4_ANEAE</name>
<feature type="transmembrane region" description="Helical" evidence="9">
    <location>
        <begin position="210"/>
        <end position="232"/>
    </location>
</feature>
<feature type="transmembrane region" description="Helical" evidence="9">
    <location>
        <begin position="107"/>
        <end position="130"/>
    </location>
</feature>
<dbReference type="eggNOG" id="COG0025">
    <property type="taxonomic scope" value="Bacteria"/>
</dbReference>
<protein>
    <submittedName>
        <fullName evidence="11">Transporter, CPA2 family</fullName>
    </submittedName>
</protein>